<dbReference type="SUPFAM" id="SSF54695">
    <property type="entry name" value="POZ domain"/>
    <property type="match status" value="1"/>
</dbReference>
<dbReference type="Pfam" id="PF00651">
    <property type="entry name" value="BTB"/>
    <property type="match status" value="1"/>
</dbReference>
<name>K0TIF6_THAOC</name>
<feature type="non-terminal residue" evidence="3">
    <location>
        <position position="759"/>
    </location>
</feature>
<feature type="compositionally biased region" description="Basic and acidic residues" evidence="1">
    <location>
        <begin position="166"/>
        <end position="176"/>
    </location>
</feature>
<dbReference type="PANTHER" id="PTHR26379:SF187">
    <property type="entry name" value="OS07G0655300 PROTEIN"/>
    <property type="match status" value="1"/>
</dbReference>
<reference evidence="3 4" key="1">
    <citation type="journal article" date="2012" name="Genome Biol.">
        <title>Genome and low-iron response of an oceanic diatom adapted to chronic iron limitation.</title>
        <authorList>
            <person name="Lommer M."/>
            <person name="Specht M."/>
            <person name="Roy A.S."/>
            <person name="Kraemer L."/>
            <person name="Andreson R."/>
            <person name="Gutowska M.A."/>
            <person name="Wolf J."/>
            <person name="Bergner S.V."/>
            <person name="Schilhabel M.B."/>
            <person name="Klostermeier U.C."/>
            <person name="Beiko R.G."/>
            <person name="Rosenstiel P."/>
            <person name="Hippler M."/>
            <person name="Laroche J."/>
        </authorList>
    </citation>
    <scope>NUCLEOTIDE SEQUENCE [LARGE SCALE GENOMIC DNA]</scope>
    <source>
        <strain evidence="3 4">CCMP1005</strain>
    </source>
</reference>
<protein>
    <recommendedName>
        <fullName evidence="2">BTB domain-containing protein</fullName>
    </recommendedName>
</protein>
<feature type="region of interest" description="Disordered" evidence="1">
    <location>
        <begin position="106"/>
        <end position="185"/>
    </location>
</feature>
<dbReference type="PANTHER" id="PTHR26379">
    <property type="entry name" value="BTB/POZ AND MATH DOMAIN-CONTAINING PROTEIN 1"/>
    <property type="match status" value="1"/>
</dbReference>
<dbReference type="EMBL" id="AGNL01008708">
    <property type="protein sequence ID" value="EJK70317.1"/>
    <property type="molecule type" value="Genomic_DNA"/>
</dbReference>
<dbReference type="CDD" id="cd00121">
    <property type="entry name" value="MATH"/>
    <property type="match status" value="1"/>
</dbReference>
<dbReference type="OrthoDB" id="45051at2759"/>
<organism evidence="3 4">
    <name type="scientific">Thalassiosira oceanica</name>
    <name type="common">Marine diatom</name>
    <dbReference type="NCBI Taxonomy" id="159749"/>
    <lineage>
        <taxon>Eukaryota</taxon>
        <taxon>Sar</taxon>
        <taxon>Stramenopiles</taxon>
        <taxon>Ochrophyta</taxon>
        <taxon>Bacillariophyta</taxon>
        <taxon>Coscinodiscophyceae</taxon>
        <taxon>Thalassiosirophycidae</taxon>
        <taxon>Thalassiosirales</taxon>
        <taxon>Thalassiosiraceae</taxon>
        <taxon>Thalassiosira</taxon>
    </lineage>
</organism>
<dbReference type="AlphaFoldDB" id="K0TIF6"/>
<feature type="region of interest" description="Disordered" evidence="1">
    <location>
        <begin position="59"/>
        <end position="82"/>
    </location>
</feature>
<dbReference type="InterPro" id="IPR002083">
    <property type="entry name" value="MATH/TRAF_dom"/>
</dbReference>
<dbReference type="InterPro" id="IPR000210">
    <property type="entry name" value="BTB/POZ_dom"/>
</dbReference>
<keyword evidence="4" id="KW-1185">Reference proteome</keyword>
<accession>K0TIF6</accession>
<feature type="compositionally biased region" description="Basic and acidic residues" evidence="1">
    <location>
        <begin position="59"/>
        <end position="78"/>
    </location>
</feature>
<evidence type="ECO:0000313" key="4">
    <source>
        <dbReference type="Proteomes" id="UP000266841"/>
    </source>
</evidence>
<dbReference type="InterPro" id="IPR011333">
    <property type="entry name" value="SKP1/BTB/POZ_sf"/>
</dbReference>
<dbReference type="SMART" id="SM00225">
    <property type="entry name" value="BTB"/>
    <property type="match status" value="1"/>
</dbReference>
<feature type="domain" description="BTB" evidence="2">
    <location>
        <begin position="474"/>
        <end position="585"/>
    </location>
</feature>
<dbReference type="InterPro" id="IPR008974">
    <property type="entry name" value="TRAF-like"/>
</dbReference>
<dbReference type="SUPFAM" id="SSF49599">
    <property type="entry name" value="TRAF domain-like"/>
    <property type="match status" value="1"/>
</dbReference>
<dbReference type="Gene3D" id="3.30.710.10">
    <property type="entry name" value="Potassium Channel Kv1.1, Chain A"/>
    <property type="match status" value="1"/>
</dbReference>
<evidence type="ECO:0000256" key="1">
    <source>
        <dbReference type="SAM" id="MobiDB-lite"/>
    </source>
</evidence>
<comment type="caution">
    <text evidence="3">The sequence shown here is derived from an EMBL/GenBank/DDBJ whole genome shotgun (WGS) entry which is preliminary data.</text>
</comment>
<evidence type="ECO:0000259" key="2">
    <source>
        <dbReference type="SMART" id="SM00225"/>
    </source>
</evidence>
<dbReference type="Gene3D" id="2.60.210.10">
    <property type="entry name" value="Apoptosis, Tumor Necrosis Factor Receptor Associated Protein 2, Chain A"/>
    <property type="match status" value="1"/>
</dbReference>
<dbReference type="Pfam" id="PF22486">
    <property type="entry name" value="MATH_2"/>
    <property type="match status" value="1"/>
</dbReference>
<dbReference type="GO" id="GO:0016567">
    <property type="term" value="P:protein ubiquitination"/>
    <property type="evidence" value="ECO:0007669"/>
    <property type="project" value="InterPro"/>
</dbReference>
<feature type="compositionally biased region" description="Basic and acidic residues" evidence="1">
    <location>
        <begin position="144"/>
        <end position="153"/>
    </location>
</feature>
<sequence>MDRGLNGFDHAYHAAPQGVQQPPDVDAPPRTRVGIGPGGRLEEGAPLPLLYGREADHLVHTPPVESRRRHESADAARAHERHKRVPLPVPLVPDLVQDAVHVLGEHAKEDQVGRRDDLGGGVADGHHAGERGREGRRPGLGPARHGDRLERHAGPIGEVAGVLGRGEGRGDGRRDGPAACAAGKSEQAVRRMQLGMFVAWRESSRSAGGPNVGAPINPGDRAALVTSLGHGDAEGFCDGHRVEEQQVKAEQRDEERHRSPYFLLVAVVPRPASRLRGEEAPQRVSEQIRQHHTRGKMEASDVADVHVGTPSGPLSDWAIRRIHFHGFEGLPATVGDKVQSPVFSCFGHQWAAKIYPGGNEASKQGYVGVAVYNVLPESIEAYFKIILKHPTDQAKPALAFGSGDKTVTFHAKGQRGRGTPDFAERGTMLTYLNNGTLTLEIHMRTYKQGEHTSFVPTNPFCDNMLKVFNNEEKSDVTFEVGGEVESAPDRRKRAKTTTTTFHASHVILDVNAPALADMCRPGDEAAVPIIGVEPGEFKMLLYFCYGGTVSEEELAANAKAIIEAADRFGIINLKLQAEAVLTKQTEITVDNMLDNLLYANSKNLALFQEKIMDFVAENGNKIVGKVSFDDVPGSLMSDLLTATTRGSKSTGVAAPEGDLTFARVGELRKRLHDKGLTPLVTTAAGVENRGLQCGGWTVENKILLCIRVIKGKHVEFPCILATEQNRSGSVSSLYKNWAKGSFVKIEDNYKLLRAPQAPV</sequence>
<dbReference type="eggNOG" id="KOG1987">
    <property type="taxonomic scope" value="Eukaryota"/>
</dbReference>
<feature type="compositionally biased region" description="Basic and acidic residues" evidence="1">
    <location>
        <begin position="106"/>
        <end position="137"/>
    </location>
</feature>
<proteinExistence type="predicted"/>
<dbReference type="InterPro" id="IPR045005">
    <property type="entry name" value="BPM1-6"/>
</dbReference>
<dbReference type="Proteomes" id="UP000266841">
    <property type="component" value="Unassembled WGS sequence"/>
</dbReference>
<evidence type="ECO:0000313" key="3">
    <source>
        <dbReference type="EMBL" id="EJK70317.1"/>
    </source>
</evidence>
<gene>
    <name evidence="3" type="ORF">THAOC_08334</name>
</gene>